<evidence type="ECO:0000313" key="4">
    <source>
        <dbReference type="EMBL" id="KAG4420048.1"/>
    </source>
</evidence>
<name>A0A8H7TJH7_9HELO</name>
<proteinExistence type="predicted"/>
<feature type="compositionally biased region" description="Basic residues" evidence="2">
    <location>
        <begin position="670"/>
        <end position="685"/>
    </location>
</feature>
<evidence type="ECO:0000256" key="2">
    <source>
        <dbReference type="SAM" id="MobiDB-lite"/>
    </source>
</evidence>
<dbReference type="CDD" id="cd16448">
    <property type="entry name" value="RING-H2"/>
    <property type="match status" value="1"/>
</dbReference>
<accession>A0A8H7TJH7</accession>
<evidence type="ECO:0000259" key="3">
    <source>
        <dbReference type="PROSITE" id="PS50089"/>
    </source>
</evidence>
<keyword evidence="5" id="KW-1185">Reference proteome</keyword>
<dbReference type="EMBL" id="JAFJYH010000092">
    <property type="protein sequence ID" value="KAG4420048.1"/>
    <property type="molecule type" value="Genomic_DNA"/>
</dbReference>
<evidence type="ECO:0000313" key="5">
    <source>
        <dbReference type="Proteomes" id="UP000664132"/>
    </source>
</evidence>
<feature type="region of interest" description="Disordered" evidence="2">
    <location>
        <begin position="670"/>
        <end position="692"/>
    </location>
</feature>
<dbReference type="OrthoDB" id="1681166at2759"/>
<keyword evidence="1" id="KW-0862">Zinc</keyword>
<organism evidence="4 5">
    <name type="scientific">Cadophora malorum</name>
    <dbReference type="NCBI Taxonomy" id="108018"/>
    <lineage>
        <taxon>Eukaryota</taxon>
        <taxon>Fungi</taxon>
        <taxon>Dikarya</taxon>
        <taxon>Ascomycota</taxon>
        <taxon>Pezizomycotina</taxon>
        <taxon>Leotiomycetes</taxon>
        <taxon>Helotiales</taxon>
        <taxon>Ploettnerulaceae</taxon>
        <taxon>Cadophora</taxon>
    </lineage>
</organism>
<dbReference type="SUPFAM" id="SSF57850">
    <property type="entry name" value="RING/U-box"/>
    <property type="match status" value="1"/>
</dbReference>
<evidence type="ECO:0000256" key="1">
    <source>
        <dbReference type="PROSITE-ProRule" id="PRU00175"/>
    </source>
</evidence>
<dbReference type="Proteomes" id="UP000664132">
    <property type="component" value="Unassembled WGS sequence"/>
</dbReference>
<feature type="region of interest" description="Disordered" evidence="2">
    <location>
        <begin position="541"/>
        <end position="598"/>
    </location>
</feature>
<keyword evidence="1" id="KW-0863">Zinc-finger</keyword>
<comment type="caution">
    <text evidence="4">The sequence shown here is derived from an EMBL/GenBank/DDBJ whole genome shotgun (WGS) entry which is preliminary data.</text>
</comment>
<keyword evidence="1" id="KW-0479">Metal-binding</keyword>
<dbReference type="Gene3D" id="3.30.40.10">
    <property type="entry name" value="Zinc/RING finger domain, C3HC4 (zinc finger)"/>
    <property type="match status" value="1"/>
</dbReference>
<reference evidence="4" key="1">
    <citation type="submission" date="2021-02" db="EMBL/GenBank/DDBJ databases">
        <title>Genome sequence Cadophora malorum strain M34.</title>
        <authorList>
            <person name="Stefanovic E."/>
            <person name="Vu D."/>
            <person name="Scully C."/>
            <person name="Dijksterhuis J."/>
            <person name="Roader J."/>
            <person name="Houbraken J."/>
        </authorList>
    </citation>
    <scope>NUCLEOTIDE SEQUENCE</scope>
    <source>
        <strain evidence="4">M34</strain>
    </source>
</reference>
<dbReference type="InterPro" id="IPR013083">
    <property type="entry name" value="Znf_RING/FYVE/PHD"/>
</dbReference>
<dbReference type="InterPro" id="IPR001841">
    <property type="entry name" value="Znf_RING"/>
</dbReference>
<dbReference type="GO" id="GO:0008270">
    <property type="term" value="F:zinc ion binding"/>
    <property type="evidence" value="ECO:0007669"/>
    <property type="project" value="UniProtKB-KW"/>
</dbReference>
<gene>
    <name evidence="4" type="ORF">IFR04_006807</name>
</gene>
<protein>
    <recommendedName>
        <fullName evidence="3">RING-type domain-containing protein</fullName>
    </recommendedName>
</protein>
<feature type="compositionally biased region" description="Pro residues" evidence="2">
    <location>
        <begin position="570"/>
        <end position="596"/>
    </location>
</feature>
<feature type="domain" description="RING-type" evidence="3">
    <location>
        <begin position="431"/>
        <end position="486"/>
    </location>
</feature>
<dbReference type="AlphaFoldDB" id="A0A8H7TJH7"/>
<sequence>MKSLLRKPLVGLADNELEDIFEDVKDYCFGQDPKSNMLEGPMLLETAFQAIKCSEGLEDVIEHIETSLKKGNFPDDSPEKTKLEAILTLWTSACSLKQIDRYLSLDQAQLNSPPLEDGIKFSPRQLVQAEIFRDGAPPALYMAARVLLKQEFKKVKVDNNDDYALNLPIVTSGVNWVRNSRKNIVSALESVALLACHRLTDATDDELLDERIREFNQDGNFNEQGLPFLDGLVKEMKVRLVEEPHLDPLLMDLIRREDEIEAKLVVEHYEDKLITKQFSLLDEQSFAEHREWGPEMSVGYINRIFKRIPGDKRKHELREIEDIVFKIFQDMGLVNRHRRNFRLLRHWIGKRPWKQIYQLYDSTNPAEPDWVREGVAEFHERAIQPFQNEDDTPPTPSSYEKVVPKLFGFLPLDTPTCSKTKYGCDLRRDKCALCQKRYYRGFSEDPKGFSSTIMELHCKNAHKFHLKCIFDYWDARGKHLHSCPTCGEMATLNYETVALIQDMGRKVAACLHSEHPVLAKKARELYDVPPVPLFPKYRSDDPKGLEMFPDPPATAVGRAYSGAPASSAPAPAPTPNSPSPIPSPKPTPPTAPPTAPPALDLLTHISNMDYSRSLGLREATDGIAKMTGDMFLQSEFDRGRRDVYDVEKERVLPGARIEPVAEAAMLRGARRRREHKRRREMRKGRMGLAGLR</sequence>
<dbReference type="PROSITE" id="PS50089">
    <property type="entry name" value="ZF_RING_2"/>
    <property type="match status" value="1"/>
</dbReference>